<dbReference type="Gene3D" id="3.30.900.20">
    <property type="match status" value="1"/>
</dbReference>
<dbReference type="Gene3D" id="3.30.559.10">
    <property type="entry name" value="Chloramphenicol acetyltransferase-like domain"/>
    <property type="match status" value="1"/>
</dbReference>
<dbReference type="GO" id="GO:0007096">
    <property type="term" value="P:regulation of exit from mitosis"/>
    <property type="evidence" value="ECO:0007669"/>
    <property type="project" value="InterPro"/>
</dbReference>
<dbReference type="AlphaFoldDB" id="A0A9N7RG45"/>
<dbReference type="Proteomes" id="UP001153555">
    <property type="component" value="Unassembled WGS sequence"/>
</dbReference>
<evidence type="ECO:0000313" key="1">
    <source>
        <dbReference type="EMBL" id="CAA0828112.1"/>
    </source>
</evidence>
<organism evidence="1 2">
    <name type="scientific">Striga hermonthica</name>
    <name type="common">Purple witchweed</name>
    <name type="synonym">Buchnera hermonthica</name>
    <dbReference type="NCBI Taxonomy" id="68872"/>
    <lineage>
        <taxon>Eukaryota</taxon>
        <taxon>Viridiplantae</taxon>
        <taxon>Streptophyta</taxon>
        <taxon>Embryophyta</taxon>
        <taxon>Tracheophyta</taxon>
        <taxon>Spermatophyta</taxon>
        <taxon>Magnoliopsida</taxon>
        <taxon>eudicotyledons</taxon>
        <taxon>Gunneridae</taxon>
        <taxon>Pentapetalae</taxon>
        <taxon>asterids</taxon>
        <taxon>lamiids</taxon>
        <taxon>Lamiales</taxon>
        <taxon>Orobanchaceae</taxon>
        <taxon>Buchnereae</taxon>
        <taxon>Striga</taxon>
    </lineage>
</organism>
<dbReference type="GO" id="GO:0005634">
    <property type="term" value="C:nucleus"/>
    <property type="evidence" value="ECO:0007669"/>
    <property type="project" value="InterPro"/>
</dbReference>
<dbReference type="InterPro" id="IPR053729">
    <property type="entry name" value="MAD2L1BP_domain_sf"/>
</dbReference>
<dbReference type="InterPro" id="IPR009511">
    <property type="entry name" value="MAD1/Cdc20-bound-Mad2-bd"/>
</dbReference>
<accession>A0A9N7RG45</accession>
<dbReference type="InterPro" id="IPR023213">
    <property type="entry name" value="CAT-like_dom_sf"/>
</dbReference>
<evidence type="ECO:0000313" key="2">
    <source>
        <dbReference type="Proteomes" id="UP001153555"/>
    </source>
</evidence>
<proteinExistence type="predicted"/>
<reference evidence="1" key="1">
    <citation type="submission" date="2019-12" db="EMBL/GenBank/DDBJ databases">
        <authorList>
            <person name="Scholes J."/>
        </authorList>
    </citation>
    <scope>NUCLEOTIDE SEQUENCE</scope>
</reference>
<dbReference type="OrthoDB" id="768308at2759"/>
<dbReference type="PANTHER" id="PTHR15681:SF1">
    <property type="entry name" value="MAD2L1-BINDING PROTEIN"/>
    <property type="match status" value="1"/>
</dbReference>
<dbReference type="PANTHER" id="PTHR15681">
    <property type="entry name" value="MAD2L1-BINDING PROTEIN"/>
    <property type="match status" value="1"/>
</dbReference>
<comment type="caution">
    <text evidence="1">The sequence shown here is derived from an EMBL/GenBank/DDBJ whole genome shotgun (WGS) entry which is preliminary data.</text>
</comment>
<protein>
    <submittedName>
        <fullName evidence="1">Uncharacterized protein</fullName>
    </submittedName>
</protein>
<gene>
    <name evidence="1" type="ORF">SHERM_23807</name>
</gene>
<keyword evidence="2" id="KW-1185">Reference proteome</keyword>
<name>A0A9N7RG45_STRHE</name>
<sequence length="345" mass="38419">MLINSPRFDVYSNDFGWGRPVAVRAGAANAFDGRITISRGLEEGSVEIEACLAEETLSGLEVDKEFMEFAAAMEEGGGSSEMEPMNIDISADSLDCSAVFHVVADVLGFVLFMHQQIPSVLQDITQEFDDLSGEFRELELELAKSEGMALSTRRKQASRRREVKMGIRRLEKVMGCISNLKNALQLVITEVPDVEKISLVLGPSPLRPLHTYELSFPLEKSFSGDFGRTKVAETLSRKAIRTLISMGAGSDSYVGSTKLFLLVKAPSHLSLPLHFLPKRDFRQNKKKVPWRLRFRCRTRDVEMNDQPNDCVGSAGFEESTSKDMIWFQCRHTIKGLACGISPSED</sequence>
<dbReference type="Pfam" id="PF02458">
    <property type="entry name" value="Transferase"/>
    <property type="match status" value="1"/>
</dbReference>
<dbReference type="EMBL" id="CACSLK010027752">
    <property type="protein sequence ID" value="CAA0828112.1"/>
    <property type="molecule type" value="Genomic_DNA"/>
</dbReference>